<evidence type="ECO:0000256" key="5">
    <source>
        <dbReference type="ARBA" id="ARBA00022857"/>
    </source>
</evidence>
<organism evidence="10 11">
    <name type="scientific">Orchesella cincta</name>
    <name type="common">Springtail</name>
    <name type="synonym">Podura cincta</name>
    <dbReference type="NCBI Taxonomy" id="48709"/>
    <lineage>
        <taxon>Eukaryota</taxon>
        <taxon>Metazoa</taxon>
        <taxon>Ecdysozoa</taxon>
        <taxon>Arthropoda</taxon>
        <taxon>Hexapoda</taxon>
        <taxon>Collembola</taxon>
        <taxon>Entomobryomorpha</taxon>
        <taxon>Entomobryoidea</taxon>
        <taxon>Orchesellidae</taxon>
        <taxon>Orchesellinae</taxon>
        <taxon>Orchesella</taxon>
    </lineage>
</organism>
<evidence type="ECO:0000259" key="9">
    <source>
        <dbReference type="Pfam" id="PF14748"/>
    </source>
</evidence>
<feature type="binding site" evidence="7">
    <location>
        <position position="67"/>
    </location>
    <ligand>
        <name>NADPH</name>
        <dbReference type="ChEBI" id="CHEBI:57783"/>
    </ligand>
</feature>
<dbReference type="AlphaFoldDB" id="A0A1D2N879"/>
<evidence type="ECO:0000256" key="2">
    <source>
        <dbReference type="ARBA" id="ARBA00005525"/>
    </source>
</evidence>
<dbReference type="InterPro" id="IPR008927">
    <property type="entry name" value="6-PGluconate_DH-like_C_sf"/>
</dbReference>
<dbReference type="Gene3D" id="1.10.3730.10">
    <property type="entry name" value="ProC C-terminal domain-like"/>
    <property type="match status" value="1"/>
</dbReference>
<dbReference type="InterPro" id="IPR000304">
    <property type="entry name" value="Pyrroline-COOH_reductase"/>
</dbReference>
<dbReference type="HAMAP" id="MF_01925">
    <property type="entry name" value="P5C_reductase"/>
    <property type="match status" value="1"/>
</dbReference>
<dbReference type="FunFam" id="1.10.3730.10:FF:000001">
    <property type="entry name" value="Pyrroline-5-carboxylate reductase"/>
    <property type="match status" value="1"/>
</dbReference>
<comment type="pathway">
    <text evidence="1">Amino-acid biosynthesis; L-proline biosynthesis; L-proline from L-glutamate 5-semialdehyde: step 1/1.</text>
</comment>
<dbReference type="NCBIfam" id="TIGR00112">
    <property type="entry name" value="proC"/>
    <property type="match status" value="1"/>
</dbReference>
<dbReference type="Pfam" id="PF14748">
    <property type="entry name" value="P5CR_dimer"/>
    <property type="match status" value="1"/>
</dbReference>
<dbReference type="UniPathway" id="UPA00098">
    <property type="reaction ID" value="UER00361"/>
</dbReference>
<comment type="caution">
    <text evidence="10">The sequence shown here is derived from an EMBL/GenBank/DDBJ whole genome shotgun (WGS) entry which is preliminary data.</text>
</comment>
<feature type="binding site" evidence="7">
    <location>
        <begin position="19"/>
        <end position="24"/>
    </location>
    <ligand>
        <name>NADP(+)</name>
        <dbReference type="ChEBI" id="CHEBI:58349"/>
    </ligand>
</feature>
<dbReference type="PANTHER" id="PTHR11645:SF62">
    <property type="entry name" value="PYRROLINE-5-CARBOXYLATE REDUCTASE"/>
    <property type="match status" value="1"/>
</dbReference>
<dbReference type="SUPFAM" id="SSF48179">
    <property type="entry name" value="6-phosphogluconate dehydrogenase C-terminal domain-like"/>
    <property type="match status" value="1"/>
</dbReference>
<dbReference type="GO" id="GO:0055129">
    <property type="term" value="P:L-proline biosynthetic process"/>
    <property type="evidence" value="ECO:0007669"/>
    <property type="project" value="UniProtKB-UniPathway"/>
</dbReference>
<dbReference type="InterPro" id="IPR036291">
    <property type="entry name" value="NAD(P)-bd_dom_sf"/>
</dbReference>
<dbReference type="EC" id="1.5.1.2" evidence="3"/>
<evidence type="ECO:0000256" key="4">
    <source>
        <dbReference type="ARBA" id="ARBA00022650"/>
    </source>
</evidence>
<evidence type="ECO:0000313" key="11">
    <source>
        <dbReference type="Proteomes" id="UP000094527"/>
    </source>
</evidence>
<proteinExistence type="inferred from homology"/>
<keyword evidence="6" id="KW-0560">Oxidoreductase</keyword>
<gene>
    <name evidence="10" type="ORF">Ocin01_05216</name>
</gene>
<dbReference type="Pfam" id="PF03807">
    <property type="entry name" value="F420_oxidored"/>
    <property type="match status" value="1"/>
</dbReference>
<feature type="binding site" evidence="7">
    <location>
        <begin position="80"/>
        <end position="83"/>
    </location>
    <ligand>
        <name>NADP(+)</name>
        <dbReference type="ChEBI" id="CHEBI:58349"/>
    </ligand>
</feature>
<evidence type="ECO:0000259" key="8">
    <source>
        <dbReference type="Pfam" id="PF03807"/>
    </source>
</evidence>
<reference evidence="10 11" key="1">
    <citation type="journal article" date="2016" name="Genome Biol. Evol.">
        <title>Gene Family Evolution Reflects Adaptation to Soil Environmental Stressors in the Genome of the Collembolan Orchesella cincta.</title>
        <authorList>
            <person name="Faddeeva-Vakhrusheva A."/>
            <person name="Derks M.F."/>
            <person name="Anvar S.Y."/>
            <person name="Agamennone V."/>
            <person name="Suring W."/>
            <person name="Smit S."/>
            <person name="van Straalen N.M."/>
            <person name="Roelofs D."/>
        </authorList>
    </citation>
    <scope>NUCLEOTIDE SEQUENCE [LARGE SCALE GENOMIC DNA]</scope>
    <source>
        <tissue evidence="10">Mixed pool</tissue>
    </source>
</reference>
<evidence type="ECO:0000256" key="1">
    <source>
        <dbReference type="ARBA" id="ARBA00005205"/>
    </source>
</evidence>
<keyword evidence="4" id="KW-0028">Amino-acid biosynthesis</keyword>
<sequence length="293" mass="31240">MSKDGDGGPTVIDQVVGFIGAGNMAKAIGFALIKSGILKPEKVIASARTQTNLKDWEALNCETTQNNEEVLKKADVIFWAVKPQLFPGVINTLKKVVKANKITCKPAKHISVMAGTSLVDFTTQVESVTGEKGSTRCFRTMPNIGVEVNCGVTVFTGPDDTTDEERTLMNNLFKPLGLFYEVPESHINAYIGLFGSGIAYMFPIIEALSDGAVKLGIPRNVSLEIAPQVLKGAAELLIQKKMHPGAMKDTVCSPGGTTICGIAELEHGGVRSAIIKAVEAAARRGEELGKLPK</sequence>
<keyword evidence="4" id="KW-0641">Proline biosynthesis</keyword>
<dbReference type="PANTHER" id="PTHR11645">
    <property type="entry name" value="PYRROLINE-5-CARBOXYLATE REDUCTASE"/>
    <property type="match status" value="1"/>
</dbReference>
<name>A0A1D2N879_ORCCI</name>
<keyword evidence="11" id="KW-1185">Reference proteome</keyword>
<dbReference type="GO" id="GO:0004735">
    <property type="term" value="F:pyrroline-5-carboxylate reductase activity"/>
    <property type="evidence" value="ECO:0007669"/>
    <property type="project" value="UniProtKB-EC"/>
</dbReference>
<dbReference type="InterPro" id="IPR028939">
    <property type="entry name" value="P5C_Rdtase_cat_N"/>
</dbReference>
<evidence type="ECO:0000313" key="10">
    <source>
        <dbReference type="EMBL" id="ODN01469.1"/>
    </source>
</evidence>
<dbReference type="SUPFAM" id="SSF51735">
    <property type="entry name" value="NAD(P)-binding Rossmann-fold domains"/>
    <property type="match status" value="1"/>
</dbReference>
<comment type="similarity">
    <text evidence="2">Belongs to the pyrroline-5-carboxylate reductase family.</text>
</comment>
<evidence type="ECO:0000256" key="7">
    <source>
        <dbReference type="PIRSR" id="PIRSR000193-1"/>
    </source>
</evidence>
<feature type="domain" description="Pyrroline-5-carboxylate reductase dimerisation" evidence="9">
    <location>
        <begin position="184"/>
        <end position="288"/>
    </location>
</feature>
<protein>
    <recommendedName>
        <fullName evidence="3">pyrroline-5-carboxylate reductase</fullName>
        <ecNumber evidence="3">1.5.1.2</ecNumber>
    </recommendedName>
</protein>
<feature type="domain" description="Pyrroline-5-carboxylate reductase catalytic N-terminal" evidence="8">
    <location>
        <begin position="16"/>
        <end position="99"/>
    </location>
</feature>
<dbReference type="OMA" id="PHIENLQ"/>
<dbReference type="Gene3D" id="3.40.50.720">
    <property type="entry name" value="NAD(P)-binding Rossmann-like Domain"/>
    <property type="match status" value="1"/>
</dbReference>
<dbReference type="PIRSF" id="PIRSF000193">
    <property type="entry name" value="Pyrrol-5-carb_rd"/>
    <property type="match status" value="1"/>
</dbReference>
<accession>A0A1D2N879</accession>
<dbReference type="EMBL" id="LJIJ01000150">
    <property type="protein sequence ID" value="ODN01469.1"/>
    <property type="molecule type" value="Genomic_DNA"/>
</dbReference>
<dbReference type="OrthoDB" id="10263291at2759"/>
<dbReference type="InterPro" id="IPR029036">
    <property type="entry name" value="P5CR_dimer"/>
</dbReference>
<dbReference type="STRING" id="48709.A0A1D2N879"/>
<keyword evidence="5 7" id="KW-0521">NADP</keyword>
<evidence type="ECO:0000256" key="3">
    <source>
        <dbReference type="ARBA" id="ARBA00012855"/>
    </source>
</evidence>
<evidence type="ECO:0000256" key="6">
    <source>
        <dbReference type="ARBA" id="ARBA00023002"/>
    </source>
</evidence>
<dbReference type="Proteomes" id="UP000094527">
    <property type="component" value="Unassembled WGS sequence"/>
</dbReference>